<dbReference type="PROSITE" id="PS51186">
    <property type="entry name" value="GNAT"/>
    <property type="match status" value="1"/>
</dbReference>
<evidence type="ECO:0000313" key="2">
    <source>
        <dbReference type="EMBL" id="ERL66125.1"/>
    </source>
</evidence>
<dbReference type="PANTHER" id="PTHR13355">
    <property type="entry name" value="GLUCOSAMINE 6-PHOSPHATE N-ACETYLTRANSFERASE"/>
    <property type="match status" value="1"/>
</dbReference>
<dbReference type="eggNOG" id="COG2153">
    <property type="taxonomic scope" value="Bacteria"/>
</dbReference>
<dbReference type="CDD" id="cd04301">
    <property type="entry name" value="NAT_SF"/>
    <property type="match status" value="1"/>
</dbReference>
<keyword evidence="3" id="KW-1185">Reference proteome</keyword>
<protein>
    <recommendedName>
        <fullName evidence="1">N-acetyltransferase domain-containing protein</fullName>
    </recommendedName>
</protein>
<name>U4TRP0_9LACO</name>
<gene>
    <name evidence="2" type="ORF">L248_1217</name>
</gene>
<dbReference type="Pfam" id="PF13673">
    <property type="entry name" value="Acetyltransf_10"/>
    <property type="match status" value="1"/>
</dbReference>
<evidence type="ECO:0000313" key="3">
    <source>
        <dbReference type="Proteomes" id="UP000030647"/>
    </source>
</evidence>
<dbReference type="PANTHER" id="PTHR13355:SF11">
    <property type="entry name" value="GLUCOSAMINE 6-PHOSPHATE N-ACETYLTRANSFERASE"/>
    <property type="match status" value="1"/>
</dbReference>
<dbReference type="InterPro" id="IPR039143">
    <property type="entry name" value="GNPNAT1-like"/>
</dbReference>
<dbReference type="EMBL" id="KI271583">
    <property type="protein sequence ID" value="ERL66125.1"/>
    <property type="molecule type" value="Genomic_DNA"/>
</dbReference>
<dbReference type="Gene3D" id="3.40.630.30">
    <property type="match status" value="1"/>
</dbReference>
<accession>U4TRP0</accession>
<dbReference type="HOGENOM" id="CLU_056607_6_3_9"/>
<dbReference type="InterPro" id="IPR016181">
    <property type="entry name" value="Acyl_CoA_acyltransferase"/>
</dbReference>
<dbReference type="Proteomes" id="UP000030647">
    <property type="component" value="Unassembled WGS sequence"/>
</dbReference>
<sequence>MTHGIITRHQKTKEVAKMAIEITTSLNSPVYDDALAIREEVFVQEQHVPADREVDSDEGKAIYFVAYDADHHAEGTVRLVPDAHGVGDVQRMAVRKNARHHGIGADLLQAIADYAQDNAYDKLVLHAQVHAIPFYQKLGYTLTSRPEFLDAGIRHREMVRSLVEDTEEGALRHVQ</sequence>
<evidence type="ECO:0000259" key="1">
    <source>
        <dbReference type="PROSITE" id="PS51186"/>
    </source>
</evidence>
<dbReference type="GO" id="GO:0004343">
    <property type="term" value="F:glucosamine 6-phosphate N-acetyltransferase activity"/>
    <property type="evidence" value="ECO:0007669"/>
    <property type="project" value="TreeGrafter"/>
</dbReference>
<proteinExistence type="predicted"/>
<dbReference type="STRING" id="1231336.L248_1217"/>
<dbReference type="SUPFAM" id="SSF55729">
    <property type="entry name" value="Acyl-CoA N-acyltransferases (Nat)"/>
    <property type="match status" value="1"/>
</dbReference>
<reference evidence="3" key="1">
    <citation type="journal article" date="2013" name="Genome Announc.">
        <title>Whole-Genome Sequencing of Lactobacillus shenzhenensis Strain LY-73T.</title>
        <authorList>
            <person name="Lin Z."/>
            <person name="Liu Z."/>
            <person name="Yang R."/>
            <person name="Zou Y."/>
            <person name="Wan D."/>
            <person name="Chen J."/>
            <person name="Guo M."/>
            <person name="Zhao J."/>
            <person name="Fang C."/>
            <person name="Yang R."/>
            <person name="Liu F."/>
        </authorList>
    </citation>
    <scope>NUCLEOTIDE SEQUENCE [LARGE SCALE GENOMIC DNA]</scope>
    <source>
        <strain evidence="3">LY-73</strain>
    </source>
</reference>
<feature type="domain" description="N-acetyltransferase" evidence="1">
    <location>
        <begin position="21"/>
        <end position="163"/>
    </location>
</feature>
<dbReference type="InterPro" id="IPR000182">
    <property type="entry name" value="GNAT_dom"/>
</dbReference>
<organism evidence="2 3">
    <name type="scientific">Schleiferilactobacillus shenzhenensis LY-73</name>
    <dbReference type="NCBI Taxonomy" id="1231336"/>
    <lineage>
        <taxon>Bacteria</taxon>
        <taxon>Bacillati</taxon>
        <taxon>Bacillota</taxon>
        <taxon>Bacilli</taxon>
        <taxon>Lactobacillales</taxon>
        <taxon>Lactobacillaceae</taxon>
        <taxon>Schleiferilactobacillus</taxon>
    </lineage>
</organism>
<dbReference type="AlphaFoldDB" id="U4TRP0"/>